<dbReference type="PANTHER" id="PTHR48100:SF24">
    <property type="entry name" value="PHOSPHOGLYCERATE MUTASE"/>
    <property type="match status" value="1"/>
</dbReference>
<name>A0AA40F5D0_9PEZI</name>
<dbReference type="SUPFAM" id="SSF53254">
    <property type="entry name" value="Phosphoglycerate mutase-like"/>
    <property type="match status" value="1"/>
</dbReference>
<dbReference type="InterPro" id="IPR050275">
    <property type="entry name" value="PGM_Phosphatase"/>
</dbReference>
<evidence type="ECO:0000313" key="1">
    <source>
        <dbReference type="EMBL" id="KAK0751346.1"/>
    </source>
</evidence>
<reference evidence="1" key="1">
    <citation type="submission" date="2023-06" db="EMBL/GenBank/DDBJ databases">
        <title>Genome-scale phylogeny and comparative genomics of the fungal order Sordariales.</title>
        <authorList>
            <consortium name="Lawrence Berkeley National Laboratory"/>
            <person name="Hensen N."/>
            <person name="Bonometti L."/>
            <person name="Westerberg I."/>
            <person name="Brannstrom I.O."/>
            <person name="Guillou S."/>
            <person name="Cros-Aarteil S."/>
            <person name="Calhoun S."/>
            <person name="Haridas S."/>
            <person name="Kuo A."/>
            <person name="Mondo S."/>
            <person name="Pangilinan J."/>
            <person name="Riley R."/>
            <person name="LaButti K."/>
            <person name="Andreopoulos B."/>
            <person name="Lipzen A."/>
            <person name="Chen C."/>
            <person name="Yanf M."/>
            <person name="Daum C."/>
            <person name="Ng V."/>
            <person name="Clum A."/>
            <person name="Steindorff A."/>
            <person name="Ohm R."/>
            <person name="Martin F."/>
            <person name="Silar P."/>
            <person name="Natvig D."/>
            <person name="Lalanne C."/>
            <person name="Gautier V."/>
            <person name="Ament-velasquez S.L."/>
            <person name="Kruys A."/>
            <person name="Hutchinson M.I."/>
            <person name="Powell A.J."/>
            <person name="Barry K."/>
            <person name="Miller A.N."/>
            <person name="Grigoriev I.V."/>
            <person name="Debuchy R."/>
            <person name="Gladieux P."/>
            <person name="Thoren M.H."/>
            <person name="Johannesson H."/>
        </authorList>
    </citation>
    <scope>NUCLEOTIDE SEQUENCE</scope>
    <source>
        <strain evidence="1">SMH3187-1</strain>
    </source>
</reference>
<dbReference type="Gene3D" id="3.40.50.1240">
    <property type="entry name" value="Phosphoglycerate mutase-like"/>
    <property type="match status" value="1"/>
</dbReference>
<evidence type="ECO:0000313" key="2">
    <source>
        <dbReference type="Proteomes" id="UP001172155"/>
    </source>
</evidence>
<protein>
    <submittedName>
        <fullName evidence="1">Histidine phosphatase superfamily</fullName>
    </submittedName>
</protein>
<accession>A0AA40F5D0</accession>
<dbReference type="PANTHER" id="PTHR48100">
    <property type="entry name" value="BROAD-SPECIFICITY PHOSPHATASE YOR283W-RELATED"/>
    <property type="match status" value="1"/>
</dbReference>
<dbReference type="EMBL" id="JAUKUD010000002">
    <property type="protein sequence ID" value="KAK0751346.1"/>
    <property type="molecule type" value="Genomic_DNA"/>
</dbReference>
<dbReference type="Pfam" id="PF00300">
    <property type="entry name" value="His_Phos_1"/>
    <property type="match status" value="1"/>
</dbReference>
<proteinExistence type="predicted"/>
<gene>
    <name evidence="1" type="ORF">B0T18DRAFT_435741</name>
</gene>
<dbReference type="AlphaFoldDB" id="A0AA40F5D0"/>
<dbReference type="GO" id="GO:0005737">
    <property type="term" value="C:cytoplasm"/>
    <property type="evidence" value="ECO:0007669"/>
    <property type="project" value="TreeGrafter"/>
</dbReference>
<dbReference type="InterPro" id="IPR013078">
    <property type="entry name" value="His_Pase_superF_clade-1"/>
</dbReference>
<dbReference type="Proteomes" id="UP001172155">
    <property type="component" value="Unassembled WGS sequence"/>
</dbReference>
<sequence length="221" mass="24395">MPPTLILIRHAEALHNATNKKNIMGRIPKELDVGLIIVSPMIRTLETTMLAFEGLIDKGIPIIAHAGWQETTAKPCDTGTPIEKVRTLFPKVDFSQVDPVFPDKTSPAGAKYFPTKEAIVTRGQDALRELYHRPEKYIVVVSHSGFLRTGISGNYYWNADYRIFDFDVPETGGEPETLTLTQWESTAKGGMGWSWEKTVPIGFGLPNAPAEQSFAPPPASS</sequence>
<keyword evidence="2" id="KW-1185">Reference proteome</keyword>
<organism evidence="1 2">
    <name type="scientific">Schizothecium vesticola</name>
    <dbReference type="NCBI Taxonomy" id="314040"/>
    <lineage>
        <taxon>Eukaryota</taxon>
        <taxon>Fungi</taxon>
        <taxon>Dikarya</taxon>
        <taxon>Ascomycota</taxon>
        <taxon>Pezizomycotina</taxon>
        <taxon>Sordariomycetes</taxon>
        <taxon>Sordariomycetidae</taxon>
        <taxon>Sordariales</taxon>
        <taxon>Schizotheciaceae</taxon>
        <taxon>Schizothecium</taxon>
    </lineage>
</organism>
<comment type="caution">
    <text evidence="1">The sequence shown here is derived from an EMBL/GenBank/DDBJ whole genome shotgun (WGS) entry which is preliminary data.</text>
</comment>
<dbReference type="GO" id="GO:0016791">
    <property type="term" value="F:phosphatase activity"/>
    <property type="evidence" value="ECO:0007669"/>
    <property type="project" value="TreeGrafter"/>
</dbReference>
<dbReference type="InterPro" id="IPR029033">
    <property type="entry name" value="His_PPase_superfam"/>
</dbReference>